<organism evidence="17 18">
    <name type="scientific">Pseudogemmatithrix spongiicola</name>
    <dbReference type="NCBI Taxonomy" id="3062599"/>
    <lineage>
        <taxon>Bacteria</taxon>
        <taxon>Pseudomonadati</taxon>
        <taxon>Gemmatimonadota</taxon>
        <taxon>Gemmatimonadia</taxon>
        <taxon>Gemmatimonadales</taxon>
        <taxon>Gemmatimonadaceae</taxon>
        <taxon>Pseudogemmatithrix</taxon>
    </lineage>
</organism>
<feature type="transmembrane region" description="Helical" evidence="12">
    <location>
        <begin position="44"/>
        <end position="65"/>
    </location>
</feature>
<dbReference type="InterPro" id="IPR003661">
    <property type="entry name" value="HisK_dim/P_dom"/>
</dbReference>
<evidence type="ECO:0000256" key="2">
    <source>
        <dbReference type="ARBA" id="ARBA00004236"/>
    </source>
</evidence>
<dbReference type="Gene3D" id="3.30.450.20">
    <property type="entry name" value="PAS domain"/>
    <property type="match status" value="1"/>
</dbReference>
<gene>
    <name evidence="16" type="ORF">Strain138_002045</name>
    <name evidence="17" type="ORF">Strain318_002044</name>
</gene>
<evidence type="ECO:0000313" key="17">
    <source>
        <dbReference type="EMBL" id="WKW15644.1"/>
    </source>
</evidence>
<dbReference type="Pfam" id="PF00989">
    <property type="entry name" value="PAS"/>
    <property type="match status" value="1"/>
</dbReference>
<keyword evidence="7" id="KW-0547">Nucleotide-binding</keyword>
<evidence type="ECO:0000313" key="18">
    <source>
        <dbReference type="Proteomes" id="UP001229955"/>
    </source>
</evidence>
<dbReference type="InterPro" id="IPR005467">
    <property type="entry name" value="His_kinase_dom"/>
</dbReference>
<keyword evidence="5" id="KW-0597">Phosphoprotein</keyword>
<dbReference type="InterPro" id="IPR003018">
    <property type="entry name" value="GAF"/>
</dbReference>
<protein>
    <recommendedName>
        <fullName evidence="3">histidine kinase</fullName>
        <ecNumber evidence="3">2.7.13.3</ecNumber>
    </recommendedName>
</protein>
<dbReference type="InterPro" id="IPR013767">
    <property type="entry name" value="PAS_fold"/>
</dbReference>
<dbReference type="SUPFAM" id="SSF55874">
    <property type="entry name" value="ATPase domain of HSP90 chaperone/DNA topoisomerase II/histidine kinase"/>
    <property type="match status" value="1"/>
</dbReference>
<accession>A0AA49JVR6</accession>
<dbReference type="CDD" id="cd00075">
    <property type="entry name" value="HATPase"/>
    <property type="match status" value="1"/>
</dbReference>
<evidence type="ECO:0000256" key="11">
    <source>
        <dbReference type="ARBA" id="ARBA00023136"/>
    </source>
</evidence>
<dbReference type="PRINTS" id="PR00344">
    <property type="entry name" value="BCTRLSENSOR"/>
</dbReference>
<dbReference type="InterPro" id="IPR036890">
    <property type="entry name" value="HATPase_C_sf"/>
</dbReference>
<dbReference type="GO" id="GO:0005524">
    <property type="term" value="F:ATP binding"/>
    <property type="evidence" value="ECO:0007669"/>
    <property type="project" value="UniProtKB-KW"/>
</dbReference>
<dbReference type="Pfam" id="PF02518">
    <property type="entry name" value="HATPase_c"/>
    <property type="match status" value="1"/>
</dbReference>
<dbReference type="PANTHER" id="PTHR43047:SF72">
    <property type="entry name" value="OSMOSENSING HISTIDINE PROTEIN KINASE SLN1"/>
    <property type="match status" value="1"/>
</dbReference>
<dbReference type="Gene3D" id="1.10.287.130">
    <property type="match status" value="1"/>
</dbReference>
<dbReference type="NCBIfam" id="TIGR00229">
    <property type="entry name" value="sensory_box"/>
    <property type="match status" value="1"/>
</dbReference>
<keyword evidence="8" id="KW-0418">Kinase</keyword>
<dbReference type="SMART" id="SM00065">
    <property type="entry name" value="GAF"/>
    <property type="match status" value="1"/>
</dbReference>
<evidence type="ECO:0000256" key="10">
    <source>
        <dbReference type="ARBA" id="ARBA00023012"/>
    </source>
</evidence>
<keyword evidence="18" id="KW-1185">Reference proteome</keyword>
<evidence type="ECO:0000256" key="12">
    <source>
        <dbReference type="SAM" id="Phobius"/>
    </source>
</evidence>
<evidence type="ECO:0000256" key="1">
    <source>
        <dbReference type="ARBA" id="ARBA00000085"/>
    </source>
</evidence>
<dbReference type="PROSITE" id="PS50112">
    <property type="entry name" value="PAS"/>
    <property type="match status" value="1"/>
</dbReference>
<evidence type="ECO:0000256" key="3">
    <source>
        <dbReference type="ARBA" id="ARBA00012438"/>
    </source>
</evidence>
<dbReference type="CDD" id="cd00082">
    <property type="entry name" value="HisKA"/>
    <property type="match status" value="1"/>
</dbReference>
<dbReference type="Pfam" id="PF01590">
    <property type="entry name" value="GAF"/>
    <property type="match status" value="1"/>
</dbReference>
<dbReference type="AlphaFoldDB" id="A0AA49Q8D5"/>
<dbReference type="SMART" id="SM00091">
    <property type="entry name" value="PAS"/>
    <property type="match status" value="1"/>
</dbReference>
<dbReference type="RefSeq" id="WP_367885614.1">
    <property type="nucleotide sequence ID" value="NZ_CP130612.1"/>
</dbReference>
<dbReference type="PANTHER" id="PTHR43047">
    <property type="entry name" value="TWO-COMPONENT HISTIDINE PROTEIN KINASE"/>
    <property type="match status" value="1"/>
</dbReference>
<keyword evidence="4" id="KW-1003">Cell membrane</keyword>
<dbReference type="Gene3D" id="3.30.450.40">
    <property type="match status" value="1"/>
</dbReference>
<dbReference type="InterPro" id="IPR000014">
    <property type="entry name" value="PAS"/>
</dbReference>
<dbReference type="InterPro" id="IPR000700">
    <property type="entry name" value="PAS-assoc_C"/>
</dbReference>
<evidence type="ECO:0000259" key="15">
    <source>
        <dbReference type="PROSITE" id="PS50113"/>
    </source>
</evidence>
<dbReference type="GO" id="GO:0000155">
    <property type="term" value="F:phosphorelay sensor kinase activity"/>
    <property type="evidence" value="ECO:0007669"/>
    <property type="project" value="InterPro"/>
</dbReference>
<dbReference type="InterPro" id="IPR029016">
    <property type="entry name" value="GAF-like_dom_sf"/>
</dbReference>
<dbReference type="GO" id="GO:0005886">
    <property type="term" value="C:plasma membrane"/>
    <property type="evidence" value="ECO:0007669"/>
    <property type="project" value="UniProtKB-SubCell"/>
</dbReference>
<dbReference type="GO" id="GO:0009927">
    <property type="term" value="F:histidine phosphotransfer kinase activity"/>
    <property type="evidence" value="ECO:0007669"/>
    <property type="project" value="TreeGrafter"/>
</dbReference>
<dbReference type="SUPFAM" id="SSF55785">
    <property type="entry name" value="PYP-like sensor domain (PAS domain)"/>
    <property type="match status" value="1"/>
</dbReference>
<evidence type="ECO:0000256" key="4">
    <source>
        <dbReference type="ARBA" id="ARBA00022475"/>
    </source>
</evidence>
<feature type="domain" description="Histidine kinase" evidence="13">
    <location>
        <begin position="398"/>
        <end position="613"/>
    </location>
</feature>
<dbReference type="InterPro" id="IPR004358">
    <property type="entry name" value="Sig_transdc_His_kin-like_C"/>
</dbReference>
<dbReference type="CDD" id="cd00130">
    <property type="entry name" value="PAS"/>
    <property type="match status" value="1"/>
</dbReference>
<proteinExistence type="predicted"/>
<evidence type="ECO:0000256" key="9">
    <source>
        <dbReference type="ARBA" id="ARBA00022840"/>
    </source>
</evidence>
<accession>A0AA49Q8D5</accession>
<evidence type="ECO:0000256" key="7">
    <source>
        <dbReference type="ARBA" id="ARBA00022741"/>
    </source>
</evidence>
<dbReference type="Proteomes" id="UP001229955">
    <property type="component" value="Chromosome"/>
</dbReference>
<dbReference type="EMBL" id="CP130613">
    <property type="protein sequence ID" value="WKW15644.1"/>
    <property type="molecule type" value="Genomic_DNA"/>
</dbReference>
<feature type="domain" description="PAC" evidence="15">
    <location>
        <begin position="160"/>
        <end position="214"/>
    </location>
</feature>
<evidence type="ECO:0000313" key="16">
    <source>
        <dbReference type="EMBL" id="WKW12737.1"/>
    </source>
</evidence>
<dbReference type="InterPro" id="IPR035965">
    <property type="entry name" value="PAS-like_dom_sf"/>
</dbReference>
<evidence type="ECO:0000256" key="5">
    <source>
        <dbReference type="ARBA" id="ARBA00022553"/>
    </source>
</evidence>
<dbReference type="EC" id="2.7.13.3" evidence="3"/>
<reference evidence="17" key="1">
    <citation type="submission" date="2023-07" db="EMBL/GenBank/DDBJ databases">
        <authorList>
            <person name="Haufschild T."/>
            <person name="Kallscheuer N."/>
            <person name="Hammer J."/>
            <person name="Kohn T."/>
            <person name="Kabuu M."/>
            <person name="Jogler M."/>
            <person name="Wohfarth N."/>
            <person name="Heuer A."/>
            <person name="Rohde M."/>
            <person name="van Teeseling M.C.F."/>
            <person name="Jogler C."/>
        </authorList>
    </citation>
    <scope>NUCLEOTIDE SEQUENCE</scope>
    <source>
        <strain evidence="16">Strain 138</strain>
        <strain evidence="17">Strain 318</strain>
    </source>
</reference>
<keyword evidence="6" id="KW-0808">Transferase</keyword>
<dbReference type="Pfam" id="PF00512">
    <property type="entry name" value="HisKA"/>
    <property type="match status" value="1"/>
</dbReference>
<evidence type="ECO:0000259" key="14">
    <source>
        <dbReference type="PROSITE" id="PS50112"/>
    </source>
</evidence>
<keyword evidence="12" id="KW-1133">Transmembrane helix</keyword>
<dbReference type="InterPro" id="IPR036097">
    <property type="entry name" value="HisK_dim/P_sf"/>
</dbReference>
<comment type="catalytic activity">
    <reaction evidence="1">
        <text>ATP + protein L-histidine = ADP + protein N-phospho-L-histidine.</text>
        <dbReference type="EC" id="2.7.13.3"/>
    </reaction>
</comment>
<keyword evidence="9 17" id="KW-0067">ATP-binding</keyword>
<dbReference type="FunFam" id="3.30.565.10:FF:000023">
    <property type="entry name" value="PAS domain-containing sensor histidine kinase"/>
    <property type="match status" value="1"/>
</dbReference>
<dbReference type="EMBL" id="CP130612">
    <property type="protein sequence ID" value="WKW12737.1"/>
    <property type="molecule type" value="Genomic_DNA"/>
</dbReference>
<feature type="domain" description="PAS" evidence="14">
    <location>
        <begin position="85"/>
        <end position="138"/>
    </location>
</feature>
<dbReference type="SMART" id="SM00387">
    <property type="entry name" value="HATPase_c"/>
    <property type="match status" value="1"/>
</dbReference>
<keyword evidence="12" id="KW-0812">Transmembrane</keyword>
<dbReference type="SMART" id="SM00388">
    <property type="entry name" value="HisKA"/>
    <property type="match status" value="1"/>
</dbReference>
<evidence type="ECO:0000259" key="13">
    <source>
        <dbReference type="PROSITE" id="PS50109"/>
    </source>
</evidence>
<dbReference type="PROSITE" id="PS50109">
    <property type="entry name" value="HIS_KIN"/>
    <property type="match status" value="1"/>
</dbReference>
<comment type="subcellular location">
    <subcellularLocation>
        <location evidence="2">Cell membrane</location>
    </subcellularLocation>
</comment>
<dbReference type="SUPFAM" id="SSF47384">
    <property type="entry name" value="Homodimeric domain of signal transducing histidine kinase"/>
    <property type="match status" value="1"/>
</dbReference>
<dbReference type="Gene3D" id="3.30.565.10">
    <property type="entry name" value="Histidine kinase-like ATPase, C-terminal domain"/>
    <property type="match status" value="1"/>
</dbReference>
<keyword evidence="10" id="KW-0902">Two-component regulatory system</keyword>
<dbReference type="SUPFAM" id="SSF55781">
    <property type="entry name" value="GAF domain-like"/>
    <property type="match status" value="1"/>
</dbReference>
<evidence type="ECO:0000256" key="8">
    <source>
        <dbReference type="ARBA" id="ARBA00022777"/>
    </source>
</evidence>
<dbReference type="KEGG" id="pspc:Strain318_002044"/>
<evidence type="ECO:0000256" key="6">
    <source>
        <dbReference type="ARBA" id="ARBA00022679"/>
    </source>
</evidence>
<dbReference type="PROSITE" id="PS50113">
    <property type="entry name" value="PAC"/>
    <property type="match status" value="1"/>
</dbReference>
<dbReference type="GO" id="GO:0006355">
    <property type="term" value="P:regulation of DNA-templated transcription"/>
    <property type="evidence" value="ECO:0007669"/>
    <property type="project" value="InterPro"/>
</dbReference>
<name>A0AA49Q8D5_9BACT</name>
<dbReference type="InterPro" id="IPR003594">
    <property type="entry name" value="HATPase_dom"/>
</dbReference>
<keyword evidence="11 12" id="KW-0472">Membrane</keyword>
<sequence>MVSTQSKLRLIVGAGVVALLLVGSVTLAATRRAFAGGMDDPALRLAQALVIILMILAVVLAWLAYASLHDDITRRAAVEAALRASEAKFSGILEIAADAIISVDDRQRIVHFNSGAERIFGWSASEALGRELAFLLPERHRKGHGQFVHGFGMAAERSRQMGERRAISGLRRDGSEFPAEASISKLVLASGERIYTVLLRDVTDRHRREEAQQRLTHAVAVLGETLEVAGTERTIVQLPVGWLADGAVLDVQAGGGSLRRVVSTPSDPALAALLAQMAEQRIDMDSPSRVVDVFRRAQVEHVPNVDDEWLEAHTDSAEEFARAKAMQVRAVLLLPLVAREHVLGVLSIFRTSAGRAFSDAEITSAKELALRAAFALDNARLYETAQQATIARDHALGVVSHDLRNPISAIGMCARALLAATPADDTERRALVTTIADSTDLTQRMIRDLLDVASIELGRLNIERRALALPPVLAQAMELFRRDAAERGVALALDEPSPLPEVIGDEQRVVQVLANLLGNALRFTDRGGSVRVGARRVGGHVEVAVHDNGAGIPPSELPRIFERYWTVRRNAPKGGTGLGLAIARGIVEAHGGTLWAESIVGKGSSFRFTLPLA</sequence>